<dbReference type="SUPFAM" id="SSF63592">
    <property type="entry name" value="Flagellar transcriptional activator FlhD"/>
    <property type="match status" value="1"/>
</dbReference>
<evidence type="ECO:0000256" key="5">
    <source>
        <dbReference type="ARBA" id="ARBA00023157"/>
    </source>
</evidence>
<proteinExistence type="inferred from homology"/>
<comment type="subcellular location">
    <subcellularLocation>
        <location evidence="9">Cytoplasm</location>
    </subcellularLocation>
</comment>
<comment type="domain">
    <text evidence="9">The C-terminal region contains a putative helix-turn-helix (HTH) motif, suggesting that this region may bind DNA.</text>
</comment>
<dbReference type="RefSeq" id="WP_089514579.1">
    <property type="nucleotide sequence ID" value="NZ_NJGG01000001.1"/>
</dbReference>
<keyword evidence="2 9" id="KW-1005">Bacterial flagellum biogenesis</keyword>
<dbReference type="GO" id="GO:0005737">
    <property type="term" value="C:cytoplasm"/>
    <property type="evidence" value="ECO:0007669"/>
    <property type="project" value="UniProtKB-SubCell"/>
</dbReference>
<name>A0A229FV52_9BURK</name>
<dbReference type="GO" id="GO:0003677">
    <property type="term" value="F:DNA binding"/>
    <property type="evidence" value="ECO:0007669"/>
    <property type="project" value="UniProtKB-UniRule"/>
</dbReference>
<keyword evidence="7 9" id="KW-0804">Transcription</keyword>
<dbReference type="Gene3D" id="1.10.4000.10">
    <property type="entry name" value="Flagellar transcriptional activator FlhD"/>
    <property type="match status" value="1"/>
</dbReference>
<organism evidence="10 11">
    <name type="scientific">Polynucleobacter cosmopolitanus</name>
    <dbReference type="NCBI Taxonomy" id="351345"/>
    <lineage>
        <taxon>Bacteria</taxon>
        <taxon>Pseudomonadati</taxon>
        <taxon>Pseudomonadota</taxon>
        <taxon>Betaproteobacteria</taxon>
        <taxon>Burkholderiales</taxon>
        <taxon>Burkholderiaceae</taxon>
        <taxon>Polynucleobacter</taxon>
    </lineage>
</organism>
<evidence type="ECO:0000256" key="3">
    <source>
        <dbReference type="ARBA" id="ARBA00023015"/>
    </source>
</evidence>
<keyword evidence="11" id="KW-1185">Reference proteome</keyword>
<comment type="similarity">
    <text evidence="9">Belongs to the FlhD family.</text>
</comment>
<dbReference type="OrthoDB" id="5298036at2"/>
<evidence type="ECO:0000256" key="1">
    <source>
        <dbReference type="ARBA" id="ARBA00022490"/>
    </source>
</evidence>
<evidence type="ECO:0000256" key="7">
    <source>
        <dbReference type="ARBA" id="ARBA00023163"/>
    </source>
</evidence>
<dbReference type="GO" id="GO:0045893">
    <property type="term" value="P:positive regulation of DNA-templated transcription"/>
    <property type="evidence" value="ECO:0007669"/>
    <property type="project" value="InterPro"/>
</dbReference>
<evidence type="ECO:0000313" key="10">
    <source>
        <dbReference type="EMBL" id="OXL15540.1"/>
    </source>
</evidence>
<comment type="function">
    <text evidence="8 9">Functions in complex with FlhC as a master transcriptional regulator that regulates transcription of several flagellar and non-flagellar operons by binding to their promoter region. Activates expression of class 2 flagellar genes, including fliA, which is a flagellum-specific sigma factor that turns on the class 3 genes. Also regulates genes whose products function in a variety of physiological pathways.</text>
</comment>
<dbReference type="InterPro" id="IPR023559">
    <property type="entry name" value="Flagellar_FlhD"/>
</dbReference>
<keyword evidence="10" id="KW-0282">Flagellum</keyword>
<dbReference type="GO" id="GO:1902208">
    <property type="term" value="P:regulation of bacterial-type flagellum assembly"/>
    <property type="evidence" value="ECO:0007669"/>
    <property type="project" value="UniProtKB-UniRule"/>
</dbReference>
<sequence>MGTDVLLAEIKDANLRYLLLTQQMIRDDVDTAMFRLGISKKIADLISSLSTAQTIKLAASPSMLMRFRFDDATILGMLTHDTKDLFQAQAHAAILLAAQPAVEMH</sequence>
<keyword evidence="4 9" id="KW-0238">DNA-binding</keyword>
<evidence type="ECO:0000256" key="4">
    <source>
        <dbReference type="ARBA" id="ARBA00023125"/>
    </source>
</evidence>
<protein>
    <recommendedName>
        <fullName evidence="9">Flagellar transcriptional regulator FlhD</fullName>
    </recommendedName>
</protein>
<evidence type="ECO:0000256" key="8">
    <source>
        <dbReference type="ARBA" id="ARBA00025431"/>
    </source>
</evidence>
<dbReference type="InterPro" id="IPR036194">
    <property type="entry name" value="FlhD_sf"/>
</dbReference>
<keyword evidence="6 9" id="KW-0010">Activator</keyword>
<evidence type="ECO:0000256" key="6">
    <source>
        <dbReference type="ARBA" id="ARBA00023159"/>
    </source>
</evidence>
<accession>A0A229FV52</accession>
<keyword evidence="10" id="KW-0969">Cilium</keyword>
<evidence type="ECO:0000256" key="2">
    <source>
        <dbReference type="ARBA" id="ARBA00022795"/>
    </source>
</evidence>
<dbReference type="HAMAP" id="MF_00725">
    <property type="entry name" value="FlhD"/>
    <property type="match status" value="1"/>
</dbReference>
<dbReference type="Proteomes" id="UP000215188">
    <property type="component" value="Unassembled WGS sequence"/>
</dbReference>
<comment type="caution">
    <text evidence="10">The sequence shown here is derived from an EMBL/GenBank/DDBJ whole genome shotgun (WGS) entry which is preliminary data.</text>
</comment>
<dbReference type="NCBIfam" id="NF002783">
    <property type="entry name" value="PRK02909.1-1"/>
    <property type="match status" value="1"/>
</dbReference>
<dbReference type="EMBL" id="NJGG01000001">
    <property type="protein sequence ID" value="OXL15540.1"/>
    <property type="molecule type" value="Genomic_DNA"/>
</dbReference>
<dbReference type="AlphaFoldDB" id="A0A229FV52"/>
<gene>
    <name evidence="9" type="primary">flhD</name>
    <name evidence="10" type="ORF">AOC33_00100</name>
</gene>
<comment type="caution">
    <text evidence="9">Lacks conserved residue(s) required for the propagation of feature annotation.</text>
</comment>
<keyword evidence="10" id="KW-0966">Cell projection</keyword>
<keyword evidence="5" id="KW-1015">Disulfide bond</keyword>
<keyword evidence="3 9" id="KW-0805">Transcription regulation</keyword>
<comment type="subunit">
    <text evidence="9">Homodimer; disulfide-linked. Forms a heterohexamer composed of two FlhC and four FlhD subunits. Each FlhC binds a FlhD dimer, forming a heterotrimer, and a hexamer assembles by dimerization of two heterotrimers.</text>
</comment>
<keyword evidence="1 9" id="KW-0963">Cytoplasm</keyword>
<evidence type="ECO:0000313" key="11">
    <source>
        <dbReference type="Proteomes" id="UP000215188"/>
    </source>
</evidence>
<dbReference type="GO" id="GO:0044780">
    <property type="term" value="P:bacterial-type flagellum assembly"/>
    <property type="evidence" value="ECO:0007669"/>
    <property type="project" value="InterPro"/>
</dbReference>
<reference evidence="10 11" key="1">
    <citation type="submission" date="2017-06" db="EMBL/GenBank/DDBJ databases">
        <title>Reclassification of a Polynucleobacter cosmopolitanus strain isolated from tropical Lake Victoria as Polynucleobacter victoriensis comb. nov.</title>
        <authorList>
            <person name="Hahn M.W."/>
        </authorList>
    </citation>
    <scope>NUCLEOTIDE SEQUENCE [LARGE SCALE GENOMIC DNA]</scope>
    <source>
        <strain evidence="10 11">MWH-MoIso2</strain>
    </source>
</reference>
<dbReference type="Pfam" id="PF05247">
    <property type="entry name" value="FlhD"/>
    <property type="match status" value="1"/>
</dbReference>
<evidence type="ECO:0000256" key="9">
    <source>
        <dbReference type="HAMAP-Rule" id="MF_00725"/>
    </source>
</evidence>